<proteinExistence type="predicted"/>
<evidence type="ECO:0000313" key="1">
    <source>
        <dbReference type="EMBL" id="RPA87916.1"/>
    </source>
</evidence>
<protein>
    <submittedName>
        <fullName evidence="1">Uncharacterized protein</fullName>
    </submittedName>
</protein>
<evidence type="ECO:0000313" key="2">
    <source>
        <dbReference type="Proteomes" id="UP000275078"/>
    </source>
</evidence>
<reference evidence="1 2" key="1">
    <citation type="journal article" date="2018" name="Nat. Ecol. Evol.">
        <title>Pezizomycetes genomes reveal the molecular basis of ectomycorrhizal truffle lifestyle.</title>
        <authorList>
            <person name="Murat C."/>
            <person name="Payen T."/>
            <person name="Noel B."/>
            <person name="Kuo A."/>
            <person name="Morin E."/>
            <person name="Chen J."/>
            <person name="Kohler A."/>
            <person name="Krizsan K."/>
            <person name="Balestrini R."/>
            <person name="Da Silva C."/>
            <person name="Montanini B."/>
            <person name="Hainaut M."/>
            <person name="Levati E."/>
            <person name="Barry K.W."/>
            <person name="Belfiori B."/>
            <person name="Cichocki N."/>
            <person name="Clum A."/>
            <person name="Dockter R.B."/>
            <person name="Fauchery L."/>
            <person name="Guy J."/>
            <person name="Iotti M."/>
            <person name="Le Tacon F."/>
            <person name="Lindquist E.A."/>
            <person name="Lipzen A."/>
            <person name="Malagnac F."/>
            <person name="Mello A."/>
            <person name="Molinier V."/>
            <person name="Miyauchi S."/>
            <person name="Poulain J."/>
            <person name="Riccioni C."/>
            <person name="Rubini A."/>
            <person name="Sitrit Y."/>
            <person name="Splivallo R."/>
            <person name="Traeger S."/>
            <person name="Wang M."/>
            <person name="Zifcakova L."/>
            <person name="Wipf D."/>
            <person name="Zambonelli A."/>
            <person name="Paolocci F."/>
            <person name="Nowrousian M."/>
            <person name="Ottonello S."/>
            <person name="Baldrian P."/>
            <person name="Spatafora J.W."/>
            <person name="Henrissat B."/>
            <person name="Nagy L.G."/>
            <person name="Aury J.M."/>
            <person name="Wincker P."/>
            <person name="Grigoriev I.V."/>
            <person name="Bonfante P."/>
            <person name="Martin F.M."/>
        </authorList>
    </citation>
    <scope>NUCLEOTIDE SEQUENCE [LARGE SCALE GENOMIC DNA]</scope>
    <source>
        <strain evidence="1 2">RN42</strain>
    </source>
</reference>
<sequence>MVRIRPSALKQSSKARAQAISMTTISHQSDSRPRGLGYLALPFELHRLIASFLPLRSIKSLLVTCTELHSMHRTRLIIEPTAKTVIKEIGNCHAQYHNCYCHTSVVNVATHGVHHYPYGPRDELEQQETFKLRFDWTDNATWEAEEAREMQVNQDILRSAPYSVPREPECFRDCGTIRRLGISAPLPILISVLEYVRPHLQQRLFRYKSRYCSLREERLLLEEAGDLHEKTHFETLCIFLLKLQTMNSNYIQPGILDKAAYLAGCLGPDGLNRRIPCLPFPFQDLIISQRFREDLAVCNEQRGRCGLKVDGIVRKAIQRFFESSETQQRSARVELARILLRNGFTITNQPMYDYLWCYERDCAWKIRWEADWKEAVGPCSHPERIVPTFLHLSVLVGDIDFARLCIEEGYMDPNISGPGGYYRHRAPISEFTVVLERQGGTKGTSYDLNELLRRLEVVEYLLTKGAAVNGLQTPDGIYANHPLYLCRLGSETITEFNMKSISEMYREVVVPRFLSFKESGLAPDLDLNLKTRVVAHSHQFDNNKPDRSRLDISRLYDGPDFAWLPGPSLLLDAILHYMAGNREYTFRHTRTPLDTLDMIKRFIKAGCDINHQDTFYFRDPRQVERSLLETVLRIQYSRVEDGLPRAPRTGWHKLSKAELQELVRLLVDSGATVSERLLRNQVTWGNWGMVKALGKSELDWVKEAKEKERQWKKTGKSQPKKFSISMVPVYGSSSGENESLRWTEEKFYSAAKTTITPEFTSETIKMRRFSFLQNALVSEEF</sequence>
<name>A0A3N4IQ49_ASCIM</name>
<dbReference type="AlphaFoldDB" id="A0A3N4IQ49"/>
<dbReference type="Proteomes" id="UP000275078">
    <property type="component" value="Unassembled WGS sequence"/>
</dbReference>
<dbReference type="EMBL" id="ML119645">
    <property type="protein sequence ID" value="RPA87916.1"/>
    <property type="molecule type" value="Genomic_DNA"/>
</dbReference>
<keyword evidence="2" id="KW-1185">Reference proteome</keyword>
<gene>
    <name evidence="1" type="ORF">BJ508DRAFT_409870</name>
</gene>
<dbReference type="SUPFAM" id="SSF48403">
    <property type="entry name" value="Ankyrin repeat"/>
    <property type="match status" value="1"/>
</dbReference>
<accession>A0A3N4IQ49</accession>
<dbReference type="InterPro" id="IPR036770">
    <property type="entry name" value="Ankyrin_rpt-contain_sf"/>
</dbReference>
<organism evidence="1 2">
    <name type="scientific">Ascobolus immersus RN42</name>
    <dbReference type="NCBI Taxonomy" id="1160509"/>
    <lineage>
        <taxon>Eukaryota</taxon>
        <taxon>Fungi</taxon>
        <taxon>Dikarya</taxon>
        <taxon>Ascomycota</taxon>
        <taxon>Pezizomycotina</taxon>
        <taxon>Pezizomycetes</taxon>
        <taxon>Pezizales</taxon>
        <taxon>Ascobolaceae</taxon>
        <taxon>Ascobolus</taxon>
    </lineage>
</organism>
<dbReference type="Gene3D" id="1.25.40.20">
    <property type="entry name" value="Ankyrin repeat-containing domain"/>
    <property type="match status" value="1"/>
</dbReference>